<accession>A0A9W6IVS2</accession>
<keyword evidence="3" id="KW-1185">Reference proteome</keyword>
<protein>
    <submittedName>
        <fullName evidence="1">Sarcosine oxidase subunit delta</fullName>
        <ecNumber evidence="2">1.5.3.1</ecNumber>
    </submittedName>
</protein>
<name>A0A9W6IVS2_9HYPH</name>
<reference evidence="2 3" key="2">
    <citation type="submission" date="2021-01" db="EMBL/GenBank/DDBJ databases">
        <title>Genomic Encyclopedia of Type Strains, Phase IV (KMG-IV): sequencing the most valuable type-strain genomes for metagenomic binning, comparative biology and taxonomic classification.</title>
        <authorList>
            <person name="Goeker M."/>
        </authorList>
    </citation>
    <scope>NUCLEOTIDE SEQUENCE [LARGE SCALE GENOMIC DNA]</scope>
    <source>
        <strain evidence="2 3">DSM 6130</strain>
    </source>
</reference>
<dbReference type="InterPro" id="IPR038561">
    <property type="entry name" value="SoxD_sf"/>
</dbReference>
<dbReference type="RefSeq" id="WP_204949264.1">
    <property type="nucleotide sequence ID" value="NZ_BSFF01000002.1"/>
</dbReference>
<dbReference type="AlphaFoldDB" id="A0A9W6IVS2"/>
<gene>
    <name evidence="1" type="ORF">GCM10008170_22140</name>
    <name evidence="2" type="ORF">JOD31_001111</name>
</gene>
<proteinExistence type="predicted"/>
<dbReference type="Proteomes" id="UP001143400">
    <property type="component" value="Unassembled WGS sequence"/>
</dbReference>
<dbReference type="Proteomes" id="UP000758856">
    <property type="component" value="Unassembled WGS sequence"/>
</dbReference>
<reference evidence="1" key="3">
    <citation type="submission" date="2023-01" db="EMBL/GenBank/DDBJ databases">
        <authorList>
            <person name="Sun Q."/>
            <person name="Evtushenko L."/>
        </authorList>
    </citation>
    <scope>NUCLEOTIDE SEQUENCE</scope>
    <source>
        <strain evidence="1">VKM B-1606</strain>
    </source>
</reference>
<dbReference type="Gene3D" id="3.30.2270.10">
    <property type="entry name" value="Folate-binding superfamily"/>
    <property type="match status" value="1"/>
</dbReference>
<dbReference type="EMBL" id="JAFBCY010000001">
    <property type="protein sequence ID" value="MBM7850899.1"/>
    <property type="molecule type" value="Genomic_DNA"/>
</dbReference>
<reference evidence="1" key="1">
    <citation type="journal article" date="2014" name="Int. J. Syst. Evol. Microbiol.">
        <title>Complete genome sequence of Corynebacterium casei LMG S-19264T (=DSM 44701T), isolated from a smear-ripened cheese.</title>
        <authorList>
            <consortium name="US DOE Joint Genome Institute (JGI-PGF)"/>
            <person name="Walter F."/>
            <person name="Albersmeier A."/>
            <person name="Kalinowski J."/>
            <person name="Ruckert C."/>
        </authorList>
    </citation>
    <scope>NUCLEOTIDE SEQUENCE</scope>
    <source>
        <strain evidence="1">VKM B-1606</strain>
    </source>
</reference>
<evidence type="ECO:0000313" key="4">
    <source>
        <dbReference type="Proteomes" id="UP001143400"/>
    </source>
</evidence>
<evidence type="ECO:0000313" key="1">
    <source>
        <dbReference type="EMBL" id="GLK56195.1"/>
    </source>
</evidence>
<dbReference type="InterPro" id="IPR006279">
    <property type="entry name" value="SoxD"/>
</dbReference>
<dbReference type="EC" id="1.5.3.1" evidence="2"/>
<organism evidence="1 4">
    <name type="scientific">Methylopila capsulata</name>
    <dbReference type="NCBI Taxonomy" id="61654"/>
    <lineage>
        <taxon>Bacteria</taxon>
        <taxon>Pseudomonadati</taxon>
        <taxon>Pseudomonadota</taxon>
        <taxon>Alphaproteobacteria</taxon>
        <taxon>Hyphomicrobiales</taxon>
        <taxon>Methylopilaceae</taxon>
        <taxon>Methylopila</taxon>
    </lineage>
</organism>
<evidence type="ECO:0000313" key="3">
    <source>
        <dbReference type="Proteomes" id="UP000758856"/>
    </source>
</evidence>
<dbReference type="Pfam" id="PF04267">
    <property type="entry name" value="SoxD"/>
    <property type="match status" value="1"/>
</dbReference>
<evidence type="ECO:0000313" key="2">
    <source>
        <dbReference type="EMBL" id="MBM7850899.1"/>
    </source>
</evidence>
<keyword evidence="2" id="KW-0560">Oxidoreductase</keyword>
<dbReference type="EMBL" id="BSFF01000002">
    <property type="protein sequence ID" value="GLK56195.1"/>
    <property type="molecule type" value="Genomic_DNA"/>
</dbReference>
<dbReference type="GO" id="GO:0046653">
    <property type="term" value="P:tetrahydrofolate metabolic process"/>
    <property type="evidence" value="ECO:0007669"/>
    <property type="project" value="InterPro"/>
</dbReference>
<dbReference type="GO" id="GO:0008115">
    <property type="term" value="F:sarcosine oxidase activity"/>
    <property type="evidence" value="ECO:0007669"/>
    <property type="project" value="UniProtKB-EC"/>
</dbReference>
<sequence length="95" mass="10460">MRIPCPYCGVRGVDEFSYLGDATLVRPDASVPNAEAAFADYVYLRDNPAGRHRELWQHAVGCQSWLVVTRDTRTHAIEQVEAARDIAAARASGAE</sequence>
<comment type="caution">
    <text evidence="1">The sequence shown here is derived from an EMBL/GenBank/DDBJ whole genome shotgun (WGS) entry which is preliminary data.</text>
</comment>